<gene>
    <name evidence="1" type="ORF">PILCRDRAFT_5154</name>
</gene>
<keyword evidence="2" id="KW-1185">Reference proteome</keyword>
<dbReference type="AlphaFoldDB" id="A0A0C3C8T9"/>
<dbReference type="OrthoDB" id="2800503at2759"/>
<accession>A0A0C3C8T9</accession>
<evidence type="ECO:0000313" key="1">
    <source>
        <dbReference type="EMBL" id="KIM86087.1"/>
    </source>
</evidence>
<dbReference type="EMBL" id="KN832983">
    <property type="protein sequence ID" value="KIM86087.1"/>
    <property type="molecule type" value="Genomic_DNA"/>
</dbReference>
<protein>
    <submittedName>
        <fullName evidence="1">Uncharacterized protein</fullName>
    </submittedName>
</protein>
<organism evidence="1 2">
    <name type="scientific">Piloderma croceum (strain F 1598)</name>
    <dbReference type="NCBI Taxonomy" id="765440"/>
    <lineage>
        <taxon>Eukaryota</taxon>
        <taxon>Fungi</taxon>
        <taxon>Dikarya</taxon>
        <taxon>Basidiomycota</taxon>
        <taxon>Agaricomycotina</taxon>
        <taxon>Agaricomycetes</taxon>
        <taxon>Agaricomycetidae</taxon>
        <taxon>Atheliales</taxon>
        <taxon>Atheliaceae</taxon>
        <taxon>Piloderma</taxon>
    </lineage>
</organism>
<sequence length="140" mass="15814">MFTKAHGMPSQGLDNQEPHIIAKANLALTAMKSNHDDIPDAIQFMSMKILAKGDILFDMNSLESVEWIRKEGNRMEFIQGFGAMSEIKDREYTCIVENVPIGFHPSHKSTLKIESTNDLATKSIILAQWIKPVEHQFEGQ</sequence>
<reference evidence="1 2" key="1">
    <citation type="submission" date="2014-04" db="EMBL/GenBank/DDBJ databases">
        <authorList>
            <consortium name="DOE Joint Genome Institute"/>
            <person name="Kuo A."/>
            <person name="Tarkka M."/>
            <person name="Buscot F."/>
            <person name="Kohler A."/>
            <person name="Nagy L.G."/>
            <person name="Floudas D."/>
            <person name="Copeland A."/>
            <person name="Barry K.W."/>
            <person name="Cichocki N."/>
            <person name="Veneault-Fourrey C."/>
            <person name="LaButti K."/>
            <person name="Lindquist E.A."/>
            <person name="Lipzen A."/>
            <person name="Lundell T."/>
            <person name="Morin E."/>
            <person name="Murat C."/>
            <person name="Sun H."/>
            <person name="Tunlid A."/>
            <person name="Henrissat B."/>
            <person name="Grigoriev I.V."/>
            <person name="Hibbett D.S."/>
            <person name="Martin F."/>
            <person name="Nordberg H.P."/>
            <person name="Cantor M.N."/>
            <person name="Hua S.X."/>
        </authorList>
    </citation>
    <scope>NUCLEOTIDE SEQUENCE [LARGE SCALE GENOMIC DNA]</scope>
    <source>
        <strain evidence="1 2">F 1598</strain>
    </source>
</reference>
<proteinExistence type="predicted"/>
<dbReference type="InParanoid" id="A0A0C3C8T9"/>
<name>A0A0C3C8T9_PILCF</name>
<evidence type="ECO:0000313" key="2">
    <source>
        <dbReference type="Proteomes" id="UP000054166"/>
    </source>
</evidence>
<dbReference type="HOGENOM" id="CLU_1835882_0_0_1"/>
<reference evidence="2" key="2">
    <citation type="submission" date="2015-01" db="EMBL/GenBank/DDBJ databases">
        <title>Evolutionary Origins and Diversification of the Mycorrhizal Mutualists.</title>
        <authorList>
            <consortium name="DOE Joint Genome Institute"/>
            <consortium name="Mycorrhizal Genomics Consortium"/>
            <person name="Kohler A."/>
            <person name="Kuo A."/>
            <person name="Nagy L.G."/>
            <person name="Floudas D."/>
            <person name="Copeland A."/>
            <person name="Barry K.W."/>
            <person name="Cichocki N."/>
            <person name="Veneault-Fourrey C."/>
            <person name="LaButti K."/>
            <person name="Lindquist E.A."/>
            <person name="Lipzen A."/>
            <person name="Lundell T."/>
            <person name="Morin E."/>
            <person name="Murat C."/>
            <person name="Riley R."/>
            <person name="Ohm R."/>
            <person name="Sun H."/>
            <person name="Tunlid A."/>
            <person name="Henrissat B."/>
            <person name="Grigoriev I.V."/>
            <person name="Hibbett D.S."/>
            <person name="Martin F."/>
        </authorList>
    </citation>
    <scope>NUCLEOTIDE SEQUENCE [LARGE SCALE GENOMIC DNA]</scope>
    <source>
        <strain evidence="2">F 1598</strain>
    </source>
</reference>
<dbReference type="Proteomes" id="UP000054166">
    <property type="component" value="Unassembled WGS sequence"/>
</dbReference>